<dbReference type="InterPro" id="IPR014284">
    <property type="entry name" value="RNA_pol_sigma-70_dom"/>
</dbReference>
<dbReference type="Pfam" id="PF04542">
    <property type="entry name" value="Sigma70_r2"/>
    <property type="match status" value="1"/>
</dbReference>
<evidence type="ECO:0000256" key="1">
    <source>
        <dbReference type="ARBA" id="ARBA00010641"/>
    </source>
</evidence>
<comment type="caution">
    <text evidence="7">The sequence shown here is derived from an EMBL/GenBank/DDBJ whole genome shotgun (WGS) entry which is preliminary data.</text>
</comment>
<dbReference type="InterPro" id="IPR036388">
    <property type="entry name" value="WH-like_DNA-bd_sf"/>
</dbReference>
<dbReference type="Proteomes" id="UP000051950">
    <property type="component" value="Unassembled WGS sequence"/>
</dbReference>
<gene>
    <name evidence="7" type="ORF">ASU31_20365</name>
</gene>
<keyword evidence="3" id="KW-0731">Sigma factor</keyword>
<organism evidence="7 8">
    <name type="scientific">Pedobacter ginsenosidimutans</name>
    <dbReference type="NCBI Taxonomy" id="687842"/>
    <lineage>
        <taxon>Bacteria</taxon>
        <taxon>Pseudomonadati</taxon>
        <taxon>Bacteroidota</taxon>
        <taxon>Sphingobacteriia</taxon>
        <taxon>Sphingobacteriales</taxon>
        <taxon>Sphingobacteriaceae</taxon>
        <taxon>Pedobacter</taxon>
    </lineage>
</organism>
<dbReference type="InterPro" id="IPR039425">
    <property type="entry name" value="RNA_pol_sigma-70-like"/>
</dbReference>
<dbReference type="AlphaFoldDB" id="A0A0T5VKX5"/>
<feature type="domain" description="RNA polymerase sigma factor 70 region 4 type 2" evidence="6">
    <location>
        <begin position="126"/>
        <end position="174"/>
    </location>
</feature>
<dbReference type="SUPFAM" id="SSF88659">
    <property type="entry name" value="Sigma3 and sigma4 domains of RNA polymerase sigma factors"/>
    <property type="match status" value="1"/>
</dbReference>
<dbReference type="EMBL" id="LMZQ01000021">
    <property type="protein sequence ID" value="KRT14228.1"/>
    <property type="molecule type" value="Genomic_DNA"/>
</dbReference>
<evidence type="ECO:0000256" key="3">
    <source>
        <dbReference type="ARBA" id="ARBA00023082"/>
    </source>
</evidence>
<dbReference type="GO" id="GO:0006352">
    <property type="term" value="P:DNA-templated transcription initiation"/>
    <property type="evidence" value="ECO:0007669"/>
    <property type="project" value="InterPro"/>
</dbReference>
<dbReference type="NCBIfam" id="TIGR02985">
    <property type="entry name" value="Sig70_bacteroi1"/>
    <property type="match status" value="1"/>
</dbReference>
<evidence type="ECO:0000313" key="7">
    <source>
        <dbReference type="EMBL" id="KRT14228.1"/>
    </source>
</evidence>
<dbReference type="InterPro" id="IPR013324">
    <property type="entry name" value="RNA_pol_sigma_r3/r4-like"/>
</dbReference>
<evidence type="ECO:0000259" key="6">
    <source>
        <dbReference type="Pfam" id="PF08281"/>
    </source>
</evidence>
<protein>
    <submittedName>
        <fullName evidence="7">RNA polymerase</fullName>
    </submittedName>
</protein>
<evidence type="ECO:0000259" key="5">
    <source>
        <dbReference type="Pfam" id="PF04542"/>
    </source>
</evidence>
<keyword evidence="8" id="KW-1185">Reference proteome</keyword>
<keyword evidence="4" id="KW-0804">Transcription</keyword>
<evidence type="ECO:0000256" key="4">
    <source>
        <dbReference type="ARBA" id="ARBA00023163"/>
    </source>
</evidence>
<dbReference type="STRING" id="687842.ASU31_20365"/>
<dbReference type="PANTHER" id="PTHR43133">
    <property type="entry name" value="RNA POLYMERASE ECF-TYPE SIGMA FACTO"/>
    <property type="match status" value="1"/>
</dbReference>
<comment type="similarity">
    <text evidence="1">Belongs to the sigma-70 factor family. ECF subfamily.</text>
</comment>
<dbReference type="Pfam" id="PF08281">
    <property type="entry name" value="Sigma70_r4_2"/>
    <property type="match status" value="1"/>
</dbReference>
<dbReference type="GO" id="GO:0016987">
    <property type="term" value="F:sigma factor activity"/>
    <property type="evidence" value="ECO:0007669"/>
    <property type="project" value="UniProtKB-KW"/>
</dbReference>
<dbReference type="Gene3D" id="1.10.10.10">
    <property type="entry name" value="Winged helix-like DNA-binding domain superfamily/Winged helix DNA-binding domain"/>
    <property type="match status" value="1"/>
</dbReference>
<evidence type="ECO:0000256" key="2">
    <source>
        <dbReference type="ARBA" id="ARBA00023015"/>
    </source>
</evidence>
<dbReference type="SUPFAM" id="SSF88946">
    <property type="entry name" value="Sigma2 domain of RNA polymerase sigma factors"/>
    <property type="match status" value="1"/>
</dbReference>
<proteinExistence type="inferred from homology"/>
<accession>A0A0T5VKX5</accession>
<dbReference type="GO" id="GO:0003677">
    <property type="term" value="F:DNA binding"/>
    <property type="evidence" value="ECO:0007669"/>
    <property type="project" value="InterPro"/>
</dbReference>
<dbReference type="OrthoDB" id="711087at2"/>
<dbReference type="Gene3D" id="1.10.1740.10">
    <property type="match status" value="1"/>
</dbReference>
<dbReference type="PANTHER" id="PTHR43133:SF46">
    <property type="entry name" value="RNA POLYMERASE SIGMA-70 FACTOR ECF SUBFAMILY"/>
    <property type="match status" value="1"/>
</dbReference>
<name>A0A0T5VKX5_9SPHI</name>
<dbReference type="InterPro" id="IPR007627">
    <property type="entry name" value="RNA_pol_sigma70_r2"/>
</dbReference>
<dbReference type="InterPro" id="IPR013249">
    <property type="entry name" value="RNA_pol_sigma70_r4_t2"/>
</dbReference>
<dbReference type="InterPro" id="IPR014327">
    <property type="entry name" value="RNA_pol_sigma70_bacteroid"/>
</dbReference>
<evidence type="ECO:0000313" key="8">
    <source>
        <dbReference type="Proteomes" id="UP000051950"/>
    </source>
</evidence>
<sequence>MFNKIKDLPDAVLLEKHKNGSPAAFDFLFKRYYAALYRYALKNIKDTFVAEELVMDVMLGLWKKQGDISIETDLGPYLYRSVKNALYNHYRKKIMATVELDEQLETEVVKSRPSDDALVYAQLEEIYREKLSQLSPARRKVFQMSREENKTYAEIASDMNLSVNTVENYMVAALSFFRQHIKEHADFTLFLLLAAHILLFLPS</sequence>
<reference evidence="7 8" key="1">
    <citation type="submission" date="2015-11" db="EMBL/GenBank/DDBJ databases">
        <title>Sequence of Pedobacter ginsenosidimutans.</title>
        <authorList>
            <person name="Carson E."/>
            <person name="Keyser V."/>
            <person name="Newman J."/>
            <person name="Miller J."/>
        </authorList>
    </citation>
    <scope>NUCLEOTIDE SEQUENCE [LARGE SCALE GENOMIC DNA]</scope>
    <source>
        <strain evidence="7 8">KACC 14530</strain>
    </source>
</reference>
<dbReference type="NCBIfam" id="TIGR02937">
    <property type="entry name" value="sigma70-ECF"/>
    <property type="match status" value="1"/>
</dbReference>
<feature type="domain" description="RNA polymerase sigma-70 region 2" evidence="5">
    <location>
        <begin position="28"/>
        <end position="93"/>
    </location>
</feature>
<dbReference type="InterPro" id="IPR013325">
    <property type="entry name" value="RNA_pol_sigma_r2"/>
</dbReference>
<keyword evidence="2" id="KW-0805">Transcription regulation</keyword>
<dbReference type="RefSeq" id="WP_057934107.1">
    <property type="nucleotide sequence ID" value="NZ_LMZQ01000021.1"/>
</dbReference>